<accession>A0A835VBX2</accession>
<dbReference type="EMBL" id="JADCNM010000003">
    <property type="protein sequence ID" value="KAG0490646.1"/>
    <property type="molecule type" value="Genomic_DNA"/>
</dbReference>
<comment type="similarity">
    <text evidence="1">Belongs to the AB hydrolase superfamily.</text>
</comment>
<dbReference type="PANTHER" id="PTHR43039">
    <property type="entry name" value="ESTERASE-RELATED"/>
    <property type="match status" value="1"/>
</dbReference>
<proteinExistence type="inferred from homology"/>
<evidence type="ECO:0000256" key="2">
    <source>
        <dbReference type="ARBA" id="ARBA00022801"/>
    </source>
</evidence>
<organism evidence="4 5">
    <name type="scientific">Vanilla planifolia</name>
    <name type="common">Vanilla</name>
    <dbReference type="NCBI Taxonomy" id="51239"/>
    <lineage>
        <taxon>Eukaryota</taxon>
        <taxon>Viridiplantae</taxon>
        <taxon>Streptophyta</taxon>
        <taxon>Embryophyta</taxon>
        <taxon>Tracheophyta</taxon>
        <taxon>Spermatophyta</taxon>
        <taxon>Magnoliopsida</taxon>
        <taxon>Liliopsida</taxon>
        <taxon>Asparagales</taxon>
        <taxon>Orchidaceae</taxon>
        <taxon>Vanilloideae</taxon>
        <taxon>Vanilleae</taxon>
        <taxon>Vanilla</taxon>
    </lineage>
</organism>
<dbReference type="InterPro" id="IPR029058">
    <property type="entry name" value="AB_hydrolase_fold"/>
</dbReference>
<name>A0A835VBX2_VANPL</name>
<reference evidence="4 5" key="1">
    <citation type="journal article" date="2020" name="Nat. Food">
        <title>A phased Vanilla planifolia genome enables genetic improvement of flavour and production.</title>
        <authorList>
            <person name="Hasing T."/>
            <person name="Tang H."/>
            <person name="Brym M."/>
            <person name="Khazi F."/>
            <person name="Huang T."/>
            <person name="Chambers A.H."/>
        </authorList>
    </citation>
    <scope>NUCLEOTIDE SEQUENCE [LARGE SCALE GENOMIC DNA]</scope>
    <source>
        <tissue evidence="4">Leaf</tissue>
    </source>
</reference>
<dbReference type="AlphaFoldDB" id="A0A835VBX2"/>
<gene>
    <name evidence="4" type="ORF">HPP92_007509</name>
</gene>
<evidence type="ECO:0000259" key="3">
    <source>
        <dbReference type="Pfam" id="PF00561"/>
    </source>
</evidence>
<dbReference type="OrthoDB" id="408373at2759"/>
<dbReference type="GO" id="GO:0016787">
    <property type="term" value="F:hydrolase activity"/>
    <property type="evidence" value="ECO:0007669"/>
    <property type="project" value="UniProtKB-KW"/>
</dbReference>
<dbReference type="Pfam" id="PF00561">
    <property type="entry name" value="Abhydrolase_1"/>
    <property type="match status" value="1"/>
</dbReference>
<dbReference type="FunFam" id="3.40.50.1820:FF:000042">
    <property type="entry name" value="probable strigolactone esterase DAD2"/>
    <property type="match status" value="1"/>
</dbReference>
<evidence type="ECO:0000313" key="4">
    <source>
        <dbReference type="EMBL" id="KAG0490646.1"/>
    </source>
</evidence>
<evidence type="ECO:0000313" key="5">
    <source>
        <dbReference type="Proteomes" id="UP000639772"/>
    </source>
</evidence>
<sequence>MAMNARLVGSGKVTLVLAHGYGGSQSVWDAVVPELSQRYQLLLFDWSFSGAISPPVAYDSPEHCSFEFFADVLISLLLRFGLKGVVFVGHSMSGMIGCAAYIKKPELFRHLVLVASSPRYINSDKYDGGFDLCNIESIINNIESNFHAWVEDFGKAVMATEDPHALQNYLQSFKGMNPKTALALAKTIFYSDQRHLLQHVWLPCTIVQGTQDIAVSVAVGRYMQSKIKGKTSVEIVEGSGHFPQLTCKEKFIEIINRTLMPYM</sequence>
<feature type="domain" description="AB hydrolase-1" evidence="3">
    <location>
        <begin position="14"/>
        <end position="245"/>
    </location>
</feature>
<evidence type="ECO:0000256" key="1">
    <source>
        <dbReference type="ARBA" id="ARBA00008645"/>
    </source>
</evidence>
<dbReference type="Proteomes" id="UP000639772">
    <property type="component" value="Chromosome 3"/>
</dbReference>
<comment type="caution">
    <text evidence="4">The sequence shown here is derived from an EMBL/GenBank/DDBJ whole genome shotgun (WGS) entry which is preliminary data.</text>
</comment>
<keyword evidence="2" id="KW-0378">Hydrolase</keyword>
<dbReference type="Gene3D" id="3.40.50.1820">
    <property type="entry name" value="alpha/beta hydrolase"/>
    <property type="match status" value="1"/>
</dbReference>
<dbReference type="SUPFAM" id="SSF53474">
    <property type="entry name" value="alpha/beta-Hydrolases"/>
    <property type="match status" value="1"/>
</dbReference>
<dbReference type="InterPro" id="IPR000073">
    <property type="entry name" value="AB_hydrolase_1"/>
</dbReference>
<protein>
    <recommendedName>
        <fullName evidence="3">AB hydrolase-1 domain-containing protein</fullName>
    </recommendedName>
</protein>